<keyword evidence="3" id="KW-1185">Reference proteome</keyword>
<evidence type="ECO:0000256" key="1">
    <source>
        <dbReference type="SAM" id="MobiDB-lite"/>
    </source>
</evidence>
<proteinExistence type="predicted"/>
<gene>
    <name evidence="2" type="ORF">LTRI10_LOCUS33968</name>
</gene>
<name>A0AAV2F5R1_9ROSI</name>
<accession>A0AAV2F5R1</accession>
<sequence>MNAVGSDCLIPGEGEAKGLVSGERRKETRSQPSIFEAEGRNRLNNWRSNCGGVLLEDHRDEMGGIDNELPVSPVAGDSGAEGGTRQGNYSGLAGEMETDSSCIGNQAPKGPQLHFALDSGEMAYRARPVLIVKDIGEPDGGQAAGSGGEGQGRMQRRTVILAGMCHSRVPVVCLYDSLRLPFD</sequence>
<feature type="region of interest" description="Disordered" evidence="1">
    <location>
        <begin position="1"/>
        <end position="31"/>
    </location>
</feature>
<evidence type="ECO:0000313" key="3">
    <source>
        <dbReference type="Proteomes" id="UP001497516"/>
    </source>
</evidence>
<reference evidence="2 3" key="1">
    <citation type="submission" date="2024-04" db="EMBL/GenBank/DDBJ databases">
        <authorList>
            <person name="Fracassetti M."/>
        </authorList>
    </citation>
    <scope>NUCLEOTIDE SEQUENCE [LARGE SCALE GENOMIC DNA]</scope>
</reference>
<dbReference type="EMBL" id="OZ034819">
    <property type="protein sequence ID" value="CAL1393387.1"/>
    <property type="molecule type" value="Genomic_DNA"/>
</dbReference>
<organism evidence="2 3">
    <name type="scientific">Linum trigynum</name>
    <dbReference type="NCBI Taxonomy" id="586398"/>
    <lineage>
        <taxon>Eukaryota</taxon>
        <taxon>Viridiplantae</taxon>
        <taxon>Streptophyta</taxon>
        <taxon>Embryophyta</taxon>
        <taxon>Tracheophyta</taxon>
        <taxon>Spermatophyta</taxon>
        <taxon>Magnoliopsida</taxon>
        <taxon>eudicotyledons</taxon>
        <taxon>Gunneridae</taxon>
        <taxon>Pentapetalae</taxon>
        <taxon>rosids</taxon>
        <taxon>fabids</taxon>
        <taxon>Malpighiales</taxon>
        <taxon>Linaceae</taxon>
        <taxon>Linum</taxon>
    </lineage>
</organism>
<evidence type="ECO:0000313" key="2">
    <source>
        <dbReference type="EMBL" id="CAL1393387.1"/>
    </source>
</evidence>
<feature type="region of interest" description="Disordered" evidence="1">
    <location>
        <begin position="76"/>
        <end position="97"/>
    </location>
</feature>
<dbReference type="AlphaFoldDB" id="A0AAV2F5R1"/>
<protein>
    <submittedName>
        <fullName evidence="2">Uncharacterized protein</fullName>
    </submittedName>
</protein>
<dbReference type="Proteomes" id="UP001497516">
    <property type="component" value="Chromosome 6"/>
</dbReference>